<accession>A0ACB8V6V2</accession>
<gene>
    <name evidence="1" type="ORF">LOY88_000060</name>
</gene>
<dbReference type="EMBL" id="JALBCA010000002">
    <property type="protein sequence ID" value="KAI2393460.1"/>
    <property type="molecule type" value="Genomic_DNA"/>
</dbReference>
<reference evidence="1" key="1">
    <citation type="journal article" date="2022" name="bioRxiv">
        <title>Population genetic analysis of Ophidiomyces ophidiicola, the causative agent of snake fungal disease, indicates recent introductions to the USA.</title>
        <authorList>
            <person name="Ladner J.T."/>
            <person name="Palmer J.M."/>
            <person name="Ettinger C.L."/>
            <person name="Stajich J.E."/>
            <person name="Farrell T.M."/>
            <person name="Glorioso B.M."/>
            <person name="Lawson B."/>
            <person name="Price S.J."/>
            <person name="Stengle A.G."/>
            <person name="Grear D.A."/>
            <person name="Lorch J.M."/>
        </authorList>
    </citation>
    <scope>NUCLEOTIDE SEQUENCE</scope>
    <source>
        <strain evidence="1">NWHC 24266-5</strain>
    </source>
</reference>
<sequence length="431" mass="46093">MASKTDVLDGLTPLSGRLVALPTVQELRPSFEQADALVAEIDIKSANTVQKPRKTKPFVICARLLDSTFPRDPSLSLTHLRRFAKPEHLPEHLKPASEGDSSTSTSTGSTIYVLISPPLPDRSELLALLTPYLPPNNNNNNNSAPTPILRTTTIPLQPPLSPTQARQWSHDHWPTTYNPAAQPASHAPPPKILQRAHTSLARHAGRFLALAWHAARDAQTSSCGRRVGAVVVDPALVADNDNDDPLAAVVAVAGDARYRDGPRPTVPRAPDEDGGGGGGGEPPLKYDPDTEGQPSSHAVMRAIDLVSQKRQCGAAPPPPSSLLSLSALEARFFGVANLSAPAGGGYLCTGLDVYVTHEPCVCCAMGVLLSRFRAIVVGRRDGRRAGAALDAEKGYGLHWRRELNWRAMAFEFVEDGVEDDGDGNDGFGFHA</sequence>
<comment type="caution">
    <text evidence="1">The sequence shown here is derived from an EMBL/GenBank/DDBJ whole genome shotgun (WGS) entry which is preliminary data.</text>
</comment>
<evidence type="ECO:0000313" key="1">
    <source>
        <dbReference type="EMBL" id="KAI2393460.1"/>
    </source>
</evidence>
<organism evidence="1">
    <name type="scientific">Ophidiomyces ophidiicola</name>
    <dbReference type="NCBI Taxonomy" id="1387563"/>
    <lineage>
        <taxon>Eukaryota</taxon>
        <taxon>Fungi</taxon>
        <taxon>Dikarya</taxon>
        <taxon>Ascomycota</taxon>
        <taxon>Pezizomycotina</taxon>
        <taxon>Eurotiomycetes</taxon>
        <taxon>Eurotiomycetidae</taxon>
        <taxon>Onygenales</taxon>
        <taxon>Onygenaceae</taxon>
        <taxon>Ophidiomyces</taxon>
    </lineage>
</organism>
<protein>
    <submittedName>
        <fullName evidence="1">Uncharacterized protein</fullName>
    </submittedName>
</protein>
<name>A0ACB8V6V2_9EURO</name>
<proteinExistence type="predicted"/>